<feature type="transmembrane region" description="Helical" evidence="8">
    <location>
        <begin position="223"/>
        <end position="246"/>
    </location>
</feature>
<dbReference type="InterPro" id="IPR047817">
    <property type="entry name" value="ABC2_TM_bact-type"/>
</dbReference>
<reference evidence="11" key="1">
    <citation type="submission" date="2015-11" db="EMBL/GenBank/DDBJ databases">
        <authorList>
            <person name="Varghese N."/>
        </authorList>
    </citation>
    <scope>NUCLEOTIDE SEQUENCE [LARGE SCALE GENOMIC DNA]</scope>
    <source>
        <strain evidence="11">JGI-23</strain>
    </source>
</reference>
<feature type="transmembrane region" description="Helical" evidence="8">
    <location>
        <begin position="258"/>
        <end position="282"/>
    </location>
</feature>
<dbReference type="AlphaFoldDB" id="A0A0P1NY54"/>
<evidence type="ECO:0000313" key="11">
    <source>
        <dbReference type="Proteomes" id="UP000199197"/>
    </source>
</evidence>
<dbReference type="PANTHER" id="PTHR30294">
    <property type="entry name" value="MEMBRANE COMPONENT OF ABC TRANSPORTER YHHJ-RELATED"/>
    <property type="match status" value="1"/>
</dbReference>
<dbReference type="PROSITE" id="PS51012">
    <property type="entry name" value="ABC_TM2"/>
    <property type="match status" value="1"/>
</dbReference>
<evidence type="ECO:0000256" key="3">
    <source>
        <dbReference type="ARBA" id="ARBA00022448"/>
    </source>
</evidence>
<sequence length="373" mass="42021">MFRIVAIFKKEISQIRRNRLLMGIMLIAPVIQLFILGYAATFEVKNLPVAILDEDNSSLTHEISESINSTETFNVVVNLKTLDEIDDILKRGRASMVIIFPAGFDKKLKRNEKVELPVIIDGTDANSATIAMGFFSSIVMEKFISIVDERLRSQGLKFIPLCEPEIRIWFNPEMRSNSFIIPGLIGMILITVTLIMTSMSMVREKEQGTIEQLLVTPVKSYELLIGKILPFILIGLIDATAVILVGKFWFKVPLRGSIVLLFVSVFVFLLTTLGFGIFASVISRTQQQALMTAYFFAMPNIILSGFVFPVESMPPVIRFITNFVPLKYFLIILRGIFLKGAGFDILYSQILILLSFGVLIFGFSVSRFRKYIG</sequence>
<accession>A0A0P1NY54</accession>
<name>A0A0P1NY54_9BACT</name>
<keyword evidence="3" id="KW-0813">Transport</keyword>
<dbReference type="Proteomes" id="UP000199197">
    <property type="component" value="Unassembled WGS sequence"/>
</dbReference>
<evidence type="ECO:0000256" key="5">
    <source>
        <dbReference type="ARBA" id="ARBA00022692"/>
    </source>
</evidence>
<feature type="transmembrane region" description="Helical" evidence="8">
    <location>
        <begin position="316"/>
        <end position="333"/>
    </location>
</feature>
<evidence type="ECO:0000256" key="2">
    <source>
        <dbReference type="ARBA" id="ARBA00007783"/>
    </source>
</evidence>
<dbReference type="InterPro" id="IPR013525">
    <property type="entry name" value="ABC2_TM"/>
</dbReference>
<feature type="transmembrane region" description="Helical" evidence="8">
    <location>
        <begin position="179"/>
        <end position="202"/>
    </location>
</feature>
<dbReference type="Gene3D" id="3.40.1710.10">
    <property type="entry name" value="abc type-2 transporter like domain"/>
    <property type="match status" value="1"/>
</dbReference>
<dbReference type="GO" id="GO:0140359">
    <property type="term" value="F:ABC-type transporter activity"/>
    <property type="evidence" value="ECO:0007669"/>
    <property type="project" value="InterPro"/>
</dbReference>
<feature type="transmembrane region" description="Helical" evidence="8">
    <location>
        <begin position="345"/>
        <end position="365"/>
    </location>
</feature>
<evidence type="ECO:0000256" key="1">
    <source>
        <dbReference type="ARBA" id="ARBA00004651"/>
    </source>
</evidence>
<proteinExistence type="inferred from homology"/>
<organism evidence="10 11">
    <name type="scientific">Candidatus Chryseopegocella kryptomonas</name>
    <dbReference type="NCBI Taxonomy" id="1633643"/>
    <lineage>
        <taxon>Bacteria</taxon>
        <taxon>Pseudomonadati</taxon>
        <taxon>Candidatus Kryptoniota</taxon>
        <taxon>Candidatus Chryseopegocella</taxon>
    </lineage>
</organism>
<dbReference type="OrthoDB" id="9776218at2"/>
<keyword evidence="5 8" id="KW-0812">Transmembrane</keyword>
<keyword evidence="7 8" id="KW-0472">Membrane</keyword>
<dbReference type="GO" id="GO:0005886">
    <property type="term" value="C:plasma membrane"/>
    <property type="evidence" value="ECO:0007669"/>
    <property type="project" value="UniProtKB-SubCell"/>
</dbReference>
<evidence type="ECO:0000256" key="7">
    <source>
        <dbReference type="ARBA" id="ARBA00023136"/>
    </source>
</evidence>
<comment type="subcellular location">
    <subcellularLocation>
        <location evidence="1">Cell membrane</location>
        <topology evidence="1">Multi-pass membrane protein</topology>
    </subcellularLocation>
</comment>
<keyword evidence="6 8" id="KW-1133">Transmembrane helix</keyword>
<dbReference type="InterPro" id="IPR051449">
    <property type="entry name" value="ABC-2_transporter_component"/>
</dbReference>
<evidence type="ECO:0000256" key="4">
    <source>
        <dbReference type="ARBA" id="ARBA00022475"/>
    </source>
</evidence>
<dbReference type="RefSeq" id="WP_092350692.1">
    <property type="nucleotide sequence ID" value="NZ_CZVW01000020.1"/>
</dbReference>
<gene>
    <name evidence="10" type="ORF">JGI23_01627</name>
</gene>
<evidence type="ECO:0000259" key="9">
    <source>
        <dbReference type="PROSITE" id="PS51012"/>
    </source>
</evidence>
<dbReference type="Pfam" id="PF12698">
    <property type="entry name" value="ABC2_membrane_3"/>
    <property type="match status" value="1"/>
</dbReference>
<evidence type="ECO:0000256" key="6">
    <source>
        <dbReference type="ARBA" id="ARBA00022989"/>
    </source>
</evidence>
<feature type="transmembrane region" description="Helical" evidence="8">
    <location>
        <begin position="289"/>
        <end position="310"/>
    </location>
</feature>
<evidence type="ECO:0000313" key="10">
    <source>
        <dbReference type="EMBL" id="CUT04062.1"/>
    </source>
</evidence>
<keyword evidence="11" id="KW-1185">Reference proteome</keyword>
<protein>
    <submittedName>
        <fullName evidence="10">ABC-2 type transport system permease protein</fullName>
    </submittedName>
</protein>
<dbReference type="EMBL" id="CZVW01000020">
    <property type="protein sequence ID" value="CUT04062.1"/>
    <property type="molecule type" value="Genomic_DNA"/>
</dbReference>
<evidence type="ECO:0000256" key="8">
    <source>
        <dbReference type="SAM" id="Phobius"/>
    </source>
</evidence>
<feature type="domain" description="ABC transmembrane type-2" evidence="9">
    <location>
        <begin position="128"/>
        <end position="371"/>
    </location>
</feature>
<feature type="transmembrane region" description="Helical" evidence="8">
    <location>
        <begin position="20"/>
        <end position="40"/>
    </location>
</feature>
<dbReference type="PANTHER" id="PTHR30294:SF29">
    <property type="entry name" value="MULTIDRUG ABC TRANSPORTER PERMEASE YBHS-RELATED"/>
    <property type="match status" value="1"/>
</dbReference>
<comment type="similarity">
    <text evidence="2">Belongs to the ABC-2 integral membrane protein family.</text>
</comment>
<keyword evidence="4" id="KW-1003">Cell membrane</keyword>